<protein>
    <recommendedName>
        <fullName evidence="3">2-phosphoglycerate kinase</fullName>
    </recommendedName>
</protein>
<name>A0A2H0RD48_9BACT</name>
<sequence>MLYLIGGSPRGGKTILSRKLSKALNVPYVSTDNLRLVVLPYFKGKDKDKNFPFIKMFDSAAIDKFFQLYTGQEMLKADLREARSIWPGMESFIEHLLVCKMDYIIEGIHLLPNFVKKYKGNENVNIAFLTKIDEEKIYKGLLQHKNNSDWLMDNTKNKETILLAAKSLYDYGKFFLKETEKYGFKCFNTEDNFLDKIQKASDYLRN</sequence>
<reference evidence="1 2" key="1">
    <citation type="submission" date="2017-09" db="EMBL/GenBank/DDBJ databases">
        <title>Depth-based differentiation of microbial function through sediment-hosted aquifers and enrichment of novel symbionts in the deep terrestrial subsurface.</title>
        <authorList>
            <person name="Probst A.J."/>
            <person name="Ladd B."/>
            <person name="Jarett J.K."/>
            <person name="Geller-Mcgrath D.E."/>
            <person name="Sieber C.M."/>
            <person name="Emerson J.B."/>
            <person name="Anantharaman K."/>
            <person name="Thomas B.C."/>
            <person name="Malmstrom R."/>
            <person name="Stieglmeier M."/>
            <person name="Klingl A."/>
            <person name="Woyke T."/>
            <person name="Ryan C.M."/>
            <person name="Banfield J.F."/>
        </authorList>
    </citation>
    <scope>NUCLEOTIDE SEQUENCE [LARGE SCALE GENOMIC DNA]</scope>
    <source>
        <strain evidence="1">CG10_big_fil_rev_8_21_14_0_10_31_9</strain>
    </source>
</reference>
<evidence type="ECO:0000313" key="1">
    <source>
        <dbReference type="EMBL" id="PIR44296.1"/>
    </source>
</evidence>
<dbReference type="EMBL" id="PCXV01000011">
    <property type="protein sequence ID" value="PIR44296.1"/>
    <property type="molecule type" value="Genomic_DNA"/>
</dbReference>
<dbReference type="Gene3D" id="3.40.50.300">
    <property type="entry name" value="P-loop containing nucleotide triphosphate hydrolases"/>
    <property type="match status" value="1"/>
</dbReference>
<dbReference type="AlphaFoldDB" id="A0A2H0RD48"/>
<proteinExistence type="predicted"/>
<gene>
    <name evidence="1" type="ORF">COV23_00670</name>
</gene>
<evidence type="ECO:0000313" key="2">
    <source>
        <dbReference type="Proteomes" id="UP000231602"/>
    </source>
</evidence>
<dbReference type="SUPFAM" id="SSF52540">
    <property type="entry name" value="P-loop containing nucleoside triphosphate hydrolases"/>
    <property type="match status" value="1"/>
</dbReference>
<evidence type="ECO:0008006" key="3">
    <source>
        <dbReference type="Google" id="ProtNLM"/>
    </source>
</evidence>
<organism evidence="1 2">
    <name type="scientific">Candidatus Wolfebacteria bacterium CG10_big_fil_rev_8_21_14_0_10_31_9</name>
    <dbReference type="NCBI Taxonomy" id="1975070"/>
    <lineage>
        <taxon>Bacteria</taxon>
        <taxon>Candidatus Wolfeibacteriota</taxon>
    </lineage>
</organism>
<dbReference type="InterPro" id="IPR027417">
    <property type="entry name" value="P-loop_NTPase"/>
</dbReference>
<dbReference type="Proteomes" id="UP000231602">
    <property type="component" value="Unassembled WGS sequence"/>
</dbReference>
<accession>A0A2H0RD48</accession>
<comment type="caution">
    <text evidence="1">The sequence shown here is derived from an EMBL/GenBank/DDBJ whole genome shotgun (WGS) entry which is preliminary data.</text>
</comment>